<keyword evidence="5" id="KW-0418">Kinase</keyword>
<keyword evidence="3" id="KW-0597">Phosphoprotein</keyword>
<evidence type="ECO:0000256" key="3">
    <source>
        <dbReference type="ARBA" id="ARBA00022553"/>
    </source>
</evidence>
<reference evidence="9" key="1">
    <citation type="journal article" date="2024" name="Int. J. Syst. Evol. Microbiol.">
        <title>Turicibacter faecis sp. nov., isolated from faeces of heart failure mouse model.</title>
        <authorList>
            <person name="Imamura Y."/>
            <person name="Motooka D."/>
            <person name="Nakajima Y."/>
            <person name="Ito S."/>
            <person name="Kitakaze M."/>
            <person name="Iida T."/>
            <person name="Nakamura S."/>
        </authorList>
    </citation>
    <scope>NUCLEOTIDE SEQUENCE</scope>
    <source>
        <strain evidence="9">TC023</strain>
    </source>
</reference>
<dbReference type="InterPro" id="IPR003594">
    <property type="entry name" value="HATPase_dom"/>
</dbReference>
<evidence type="ECO:0000256" key="7">
    <source>
        <dbReference type="SAM" id="Phobius"/>
    </source>
</evidence>
<protein>
    <recommendedName>
        <fullName evidence="2">histidine kinase</fullName>
        <ecNumber evidence="2">2.7.13.3</ecNumber>
    </recommendedName>
</protein>
<dbReference type="RefSeq" id="WP_262953679.1">
    <property type="nucleotide sequence ID" value="NZ_AP028127.1"/>
</dbReference>
<dbReference type="EC" id="2.7.13.3" evidence="2"/>
<dbReference type="CDD" id="cd16922">
    <property type="entry name" value="HATPase_EvgS-ArcB-TorS-like"/>
    <property type="match status" value="1"/>
</dbReference>
<dbReference type="InterPro" id="IPR036097">
    <property type="entry name" value="HisK_dim/P_sf"/>
</dbReference>
<dbReference type="Gene3D" id="3.30.565.10">
    <property type="entry name" value="Histidine kinase-like ATPase, C-terminal domain"/>
    <property type="match status" value="1"/>
</dbReference>
<dbReference type="InterPro" id="IPR005467">
    <property type="entry name" value="His_kinase_dom"/>
</dbReference>
<dbReference type="SMART" id="SM00387">
    <property type="entry name" value="HATPase_c"/>
    <property type="match status" value="1"/>
</dbReference>
<dbReference type="SUPFAM" id="SSF47384">
    <property type="entry name" value="Homodimeric domain of signal transducing histidine kinase"/>
    <property type="match status" value="1"/>
</dbReference>
<keyword evidence="6" id="KW-0902">Two-component regulatory system</keyword>
<keyword evidence="7" id="KW-0472">Membrane</keyword>
<evidence type="ECO:0000256" key="6">
    <source>
        <dbReference type="ARBA" id="ARBA00023012"/>
    </source>
</evidence>
<dbReference type="InterPro" id="IPR036890">
    <property type="entry name" value="HATPase_C_sf"/>
</dbReference>
<dbReference type="PANTHER" id="PTHR43047">
    <property type="entry name" value="TWO-COMPONENT HISTIDINE PROTEIN KINASE"/>
    <property type="match status" value="1"/>
</dbReference>
<dbReference type="Gene3D" id="1.10.287.130">
    <property type="match status" value="1"/>
</dbReference>
<evidence type="ECO:0000313" key="9">
    <source>
        <dbReference type="EMBL" id="BEH90134.1"/>
    </source>
</evidence>
<keyword evidence="10" id="KW-1185">Reference proteome</keyword>
<evidence type="ECO:0000259" key="8">
    <source>
        <dbReference type="PROSITE" id="PS50109"/>
    </source>
</evidence>
<organism evidence="9 10">
    <name type="scientific">Turicibacter faecis</name>
    <dbReference type="NCBI Taxonomy" id="2963365"/>
    <lineage>
        <taxon>Bacteria</taxon>
        <taxon>Bacillati</taxon>
        <taxon>Bacillota</taxon>
        <taxon>Erysipelotrichia</taxon>
        <taxon>Erysipelotrichales</taxon>
        <taxon>Turicibacteraceae</taxon>
        <taxon>Turicibacter</taxon>
    </lineage>
</organism>
<feature type="transmembrane region" description="Helical" evidence="7">
    <location>
        <begin position="292"/>
        <end position="316"/>
    </location>
</feature>
<keyword evidence="4" id="KW-0808">Transferase</keyword>
<keyword evidence="7" id="KW-0812">Transmembrane</keyword>
<dbReference type="Proteomes" id="UP001432099">
    <property type="component" value="Chromosome"/>
</dbReference>
<feature type="transmembrane region" description="Helical" evidence="7">
    <location>
        <begin position="12"/>
        <end position="31"/>
    </location>
</feature>
<comment type="catalytic activity">
    <reaction evidence="1">
        <text>ATP + protein L-histidine = ADP + protein N-phospho-L-histidine.</text>
        <dbReference type="EC" id="2.7.13.3"/>
    </reaction>
</comment>
<proteinExistence type="predicted"/>
<dbReference type="PANTHER" id="PTHR43047:SF66">
    <property type="entry name" value="HISKA"/>
    <property type="match status" value="1"/>
</dbReference>
<dbReference type="InterPro" id="IPR003661">
    <property type="entry name" value="HisK_dim/P_dom"/>
</dbReference>
<dbReference type="Pfam" id="PF00512">
    <property type="entry name" value="HisKA"/>
    <property type="match status" value="1"/>
</dbReference>
<dbReference type="Pfam" id="PF02518">
    <property type="entry name" value="HATPase_c"/>
    <property type="match status" value="1"/>
</dbReference>
<sequence length="621" mass="71523">MKKLFWRITMTFWVLFGIVVVSFTLTFYWNYEKIYSQKLLEIDRDVNKIGTQIDRNIVSYERLLKTEEYKLLTLTEDNLRVLESLNDEARHQLMKDGGFVESDDLFESAYLSAINSMNDILQKNRELYVDDHRVLDFQIVPIFDQGYSDVMSNNYPEGTETIKVGDALYLVNDKFADKRNWTIYKLIESQGILFGYIKLSVVSIGPGTYGINSDQIVEMIYYIGNNQYIDEELPTKLSSRIKESNFEEASQLLKDNGYYTNRYISSKNNIKMIYYVANKDLRKAILRETISLFEFSTILLTLLFFFAAYTLFIVIIKPCYLLIEYVERCGNGDYSMPPRINPAWKTSFLMVRNAYLENERLLKVKDNQSQELELAWQRSLLASQAKTLFLAKVSHELKTPLNAIKGYVQLLKLSIEQPKQRKQLEIIEHSSDILLKHVNELLDFSMIEDGKVKLTVTQINVFHMVDTIKELFFVETANKGIKFIVNTDSTIPTELYGDEGRIKQIIINLVSNAIKFTEQGEIRIDLTLDYQNESDAYLSIKVTDTGKGIAPDKLESIFEAFTQENNTISRRFGGTGLGLSISKRLAEAMGGRLTVESTVDIGSTFTLFLPLSKSLVEEQDI</sequence>
<evidence type="ECO:0000256" key="1">
    <source>
        <dbReference type="ARBA" id="ARBA00000085"/>
    </source>
</evidence>
<dbReference type="PROSITE" id="PS50109">
    <property type="entry name" value="HIS_KIN"/>
    <property type="match status" value="1"/>
</dbReference>
<dbReference type="CDD" id="cd00082">
    <property type="entry name" value="HisKA"/>
    <property type="match status" value="1"/>
</dbReference>
<name>A0ABN6Z8H9_9FIRM</name>
<evidence type="ECO:0000256" key="2">
    <source>
        <dbReference type="ARBA" id="ARBA00012438"/>
    </source>
</evidence>
<evidence type="ECO:0000313" key="10">
    <source>
        <dbReference type="Proteomes" id="UP001432099"/>
    </source>
</evidence>
<feature type="domain" description="Histidine kinase" evidence="8">
    <location>
        <begin position="392"/>
        <end position="613"/>
    </location>
</feature>
<dbReference type="SUPFAM" id="SSF55874">
    <property type="entry name" value="ATPase domain of HSP90 chaperone/DNA topoisomerase II/histidine kinase"/>
    <property type="match status" value="1"/>
</dbReference>
<accession>A0ABN6Z8H9</accession>
<dbReference type="SMART" id="SM00388">
    <property type="entry name" value="HisKA"/>
    <property type="match status" value="1"/>
</dbReference>
<gene>
    <name evidence="9" type="ORF">T23_02360</name>
</gene>
<evidence type="ECO:0000256" key="4">
    <source>
        <dbReference type="ARBA" id="ARBA00022679"/>
    </source>
</evidence>
<dbReference type="PRINTS" id="PR00344">
    <property type="entry name" value="BCTRLSENSOR"/>
</dbReference>
<dbReference type="InterPro" id="IPR004358">
    <property type="entry name" value="Sig_transdc_His_kin-like_C"/>
</dbReference>
<keyword evidence="7" id="KW-1133">Transmembrane helix</keyword>
<dbReference type="EMBL" id="AP028127">
    <property type="protein sequence ID" value="BEH90134.1"/>
    <property type="molecule type" value="Genomic_DNA"/>
</dbReference>
<evidence type="ECO:0000256" key="5">
    <source>
        <dbReference type="ARBA" id="ARBA00022777"/>
    </source>
</evidence>